<proteinExistence type="predicted"/>
<feature type="region of interest" description="Disordered" evidence="1">
    <location>
        <begin position="929"/>
        <end position="950"/>
    </location>
</feature>
<dbReference type="EMBL" id="OOIN01000038">
    <property type="protein sequence ID" value="SPO31451.1"/>
    <property type="molecule type" value="Genomic_DNA"/>
</dbReference>
<name>A0A5C3EPQ9_9BASI</name>
<feature type="compositionally biased region" description="Low complexity" evidence="1">
    <location>
        <begin position="731"/>
        <end position="746"/>
    </location>
</feature>
<dbReference type="OrthoDB" id="2554293at2759"/>
<sequence>MRHKRFLSSAGDACGHRAHQSRHKSRAKVAQSNLAGPSRLPSSSSAPSSLPPSPPPPPSIPISISISPSTAAPTTSFAYTSTSYIHSASLSLRSTEKRRSFSPDALFTSTTSQHLSFLYPPSCLHLAHGSSPAASTPIRTVRSKSSLAPTSAVSAAAAAAAAAQQLATVQDDPNHHQHLSNHDQAEFTFLRHHYDPPHHLIHHPRSNALLEQDASSHLDEQDALPQLPAHNVPPTSTQLHDHHKASVAALASLRHQSFALRQSLETTKSIKPDTIVTKCRRLVLQSGRIRSRLHARAARAIAYETISDCALYLLASGQSVLAANIVRHLLVKLGWNPRSVSDFDLPLPSSSATSVPHGSSSNADVATARPTAGMRLVLITQQVVSLLTLAPSTTSPRPTRRFESQHHLDAATSLVAAMHLAQMPRATASQTALIRAMIASGHTQLAVQTFAAEVRAWWAAHKQARRLRSSMRHQAALVVEIGKPSSQALREVTRALQHLEELLSRIRPDLLAELPQRERQALSAKRSEYADALVDLIRLVRGGRLPLPPTPSTPEISWILSACCRFESTVLLNEPIAINAAVPGSFDVAEKRRMQDAAGVIRYYLREYMQSLPDGQTRSAGNLLFGGNPVIRPALGTVVYNQLIHYALSVLKSPAICKEVFEHMTQLRQPPLEPDAATFNTILRQATTQRYQGLARAVLITKQSQNDAPEQPISEESIVAHQSSNSKGKAKTAASPSSAPAPAVASGIEPTPIRPMIQQIDTAIVQADSYRLVSLLQYVTASGLFLRRYRQEPGHAGVKELVMRIYPALNTARFARRPTADPMDPHYSMQQQMSDRRLRPKANQASRHAILDPHVLTATLNLAAKAGKTGLALRIWRLIKRTSLQSSMQSPTNDVAKAPWKVPVEAATILMQVLANEAARMPKVKHALPSRRLRPSLSSSRFTTRRPTQSMAHREYARGWNIVASLRGRSHIGRLRSVGRTFNGAGDLGEGLRWRAAQLLAKREYAFLVHHWQLSQRLSSWRRKRLEGWMQLRGQDQAKMVPPKRAFLGLVGEEADAQPDSRFYDALLDVFGRRPGMVQRSRRHLTRSEVLSQLRRGYVRAVEGQSSSSCEEQVSATADSGDTADKSERANPPDMDKDKTASSSQTTATPASVPHSSNLAKLQTLTTSQLLQLTVSRITTNSRGRSTTHPPIDPFLLHVLLDMEALALNIPVGYRWILAHCSLAAQGSRDIEVGAVPEVLQNDQPGRSRNVTGAFSPFRGARVKSVGLVARRPNTAVAKETPS</sequence>
<feature type="region of interest" description="Disordered" evidence="1">
    <location>
        <begin position="1102"/>
        <end position="1159"/>
    </location>
</feature>
<feature type="compositionally biased region" description="Low complexity" evidence="1">
    <location>
        <begin position="935"/>
        <end position="950"/>
    </location>
</feature>
<evidence type="ECO:0000313" key="2">
    <source>
        <dbReference type="EMBL" id="SPO31451.1"/>
    </source>
</evidence>
<accession>A0A5C3EPQ9</accession>
<organism evidence="2 3">
    <name type="scientific">Ustilago trichophora</name>
    <dbReference type="NCBI Taxonomy" id="86804"/>
    <lineage>
        <taxon>Eukaryota</taxon>
        <taxon>Fungi</taxon>
        <taxon>Dikarya</taxon>
        <taxon>Basidiomycota</taxon>
        <taxon>Ustilaginomycotina</taxon>
        <taxon>Ustilaginomycetes</taxon>
        <taxon>Ustilaginales</taxon>
        <taxon>Ustilaginaceae</taxon>
        <taxon>Ustilago</taxon>
    </lineage>
</organism>
<evidence type="ECO:0000256" key="1">
    <source>
        <dbReference type="SAM" id="MobiDB-lite"/>
    </source>
</evidence>
<feature type="region of interest" description="Disordered" evidence="1">
    <location>
        <begin position="1"/>
        <end position="66"/>
    </location>
</feature>
<feature type="compositionally biased region" description="Basic and acidic residues" evidence="1">
    <location>
        <begin position="1123"/>
        <end position="1140"/>
    </location>
</feature>
<keyword evidence="3" id="KW-1185">Reference proteome</keyword>
<feature type="compositionally biased region" description="Basic residues" evidence="1">
    <location>
        <begin position="16"/>
        <end position="27"/>
    </location>
</feature>
<evidence type="ECO:0000313" key="3">
    <source>
        <dbReference type="Proteomes" id="UP000324022"/>
    </source>
</evidence>
<feature type="compositionally biased region" description="Polar residues" evidence="1">
    <location>
        <begin position="1104"/>
        <end position="1120"/>
    </location>
</feature>
<feature type="compositionally biased region" description="Low complexity" evidence="1">
    <location>
        <begin position="37"/>
        <end position="48"/>
    </location>
</feature>
<gene>
    <name evidence="2" type="ORF">UTRI_06581</name>
</gene>
<feature type="region of interest" description="Disordered" evidence="1">
    <location>
        <begin position="719"/>
        <end position="747"/>
    </location>
</feature>
<dbReference type="Proteomes" id="UP000324022">
    <property type="component" value="Unassembled WGS sequence"/>
</dbReference>
<reference evidence="2 3" key="1">
    <citation type="submission" date="2018-03" db="EMBL/GenBank/DDBJ databases">
        <authorList>
            <person name="Guldener U."/>
        </authorList>
    </citation>
    <scope>NUCLEOTIDE SEQUENCE [LARGE SCALE GENOMIC DNA]</scope>
    <source>
        <strain evidence="2 3">NBRC100155</strain>
    </source>
</reference>
<protein>
    <submittedName>
        <fullName evidence="2">Uncharacterized protein</fullName>
    </submittedName>
</protein>
<feature type="compositionally biased region" description="Pro residues" evidence="1">
    <location>
        <begin position="49"/>
        <end position="60"/>
    </location>
</feature>
<feature type="compositionally biased region" description="Low complexity" evidence="1">
    <location>
        <begin position="1141"/>
        <end position="1152"/>
    </location>
</feature>